<accession>A0A6G1C750</accession>
<proteinExistence type="predicted"/>
<dbReference type="Proteomes" id="UP000479710">
    <property type="component" value="Unassembled WGS sequence"/>
</dbReference>
<evidence type="ECO:0000313" key="2">
    <source>
        <dbReference type="Proteomes" id="UP000479710"/>
    </source>
</evidence>
<keyword evidence="2" id="KW-1185">Reference proteome</keyword>
<dbReference type="AlphaFoldDB" id="A0A6G1C750"/>
<sequence length="120" mass="12434">MSQHTAGVALAAASVAWLAASRADLLIKAVAMVVSCALRFGPSASRFPPLQSATQASPETLILNPYLFLPTATSSHLLSLAPPLPSPVHDTLSSLLASPYPAPSAEIACGVLAAFWPWGW</sequence>
<reference evidence="1 2" key="1">
    <citation type="submission" date="2019-11" db="EMBL/GenBank/DDBJ databases">
        <title>Whole genome sequence of Oryza granulata.</title>
        <authorList>
            <person name="Li W."/>
        </authorList>
    </citation>
    <scope>NUCLEOTIDE SEQUENCE [LARGE SCALE GENOMIC DNA]</scope>
    <source>
        <strain evidence="2">cv. Menghai</strain>
        <tissue evidence="1">Leaf</tissue>
    </source>
</reference>
<comment type="caution">
    <text evidence="1">The sequence shown here is derived from an EMBL/GenBank/DDBJ whole genome shotgun (WGS) entry which is preliminary data.</text>
</comment>
<name>A0A6G1C750_9ORYZ</name>
<organism evidence="1 2">
    <name type="scientific">Oryza meyeriana var. granulata</name>
    <dbReference type="NCBI Taxonomy" id="110450"/>
    <lineage>
        <taxon>Eukaryota</taxon>
        <taxon>Viridiplantae</taxon>
        <taxon>Streptophyta</taxon>
        <taxon>Embryophyta</taxon>
        <taxon>Tracheophyta</taxon>
        <taxon>Spermatophyta</taxon>
        <taxon>Magnoliopsida</taxon>
        <taxon>Liliopsida</taxon>
        <taxon>Poales</taxon>
        <taxon>Poaceae</taxon>
        <taxon>BOP clade</taxon>
        <taxon>Oryzoideae</taxon>
        <taxon>Oryzeae</taxon>
        <taxon>Oryzinae</taxon>
        <taxon>Oryza</taxon>
        <taxon>Oryza meyeriana</taxon>
    </lineage>
</organism>
<evidence type="ECO:0000313" key="1">
    <source>
        <dbReference type="EMBL" id="KAF0896495.1"/>
    </source>
</evidence>
<dbReference type="EMBL" id="SPHZ02000010">
    <property type="protein sequence ID" value="KAF0896495.1"/>
    <property type="molecule type" value="Genomic_DNA"/>
</dbReference>
<protein>
    <submittedName>
        <fullName evidence="1">Uncharacterized protein</fullName>
    </submittedName>
</protein>
<gene>
    <name evidence="1" type="ORF">E2562_024354</name>
</gene>